<dbReference type="PROSITE" id="PS51505">
    <property type="entry name" value="SCA7"/>
    <property type="match status" value="1"/>
</dbReference>
<feature type="compositionally biased region" description="Pro residues" evidence="1">
    <location>
        <begin position="129"/>
        <end position="141"/>
    </location>
</feature>
<feature type="compositionally biased region" description="Gly residues" evidence="1">
    <location>
        <begin position="703"/>
        <end position="714"/>
    </location>
</feature>
<feature type="compositionally biased region" description="Polar residues" evidence="1">
    <location>
        <begin position="460"/>
        <end position="475"/>
    </location>
</feature>
<evidence type="ECO:0000313" key="4">
    <source>
        <dbReference type="Proteomes" id="UP001152803"/>
    </source>
</evidence>
<dbReference type="PANTHER" id="PTHR15117:SF5">
    <property type="entry name" value="ATAXIN-7-LIKE PROTEIN 2"/>
    <property type="match status" value="1"/>
</dbReference>
<dbReference type="Gene3D" id="6.10.140.1270">
    <property type="match status" value="1"/>
</dbReference>
<feature type="domain" description="SCA7" evidence="2">
    <location>
        <begin position="249"/>
        <end position="316"/>
    </location>
</feature>
<dbReference type="Proteomes" id="UP001152803">
    <property type="component" value="Unassembled WGS sequence"/>
</dbReference>
<gene>
    <name evidence="3" type="ORF">COCON_G00149580</name>
</gene>
<dbReference type="Pfam" id="PF08313">
    <property type="entry name" value="SCA7"/>
    <property type="match status" value="1"/>
</dbReference>
<keyword evidence="4" id="KW-1185">Reference proteome</keyword>
<dbReference type="InterPro" id="IPR013243">
    <property type="entry name" value="SCA7_dom"/>
</dbReference>
<feature type="region of interest" description="Disordered" evidence="1">
    <location>
        <begin position="309"/>
        <end position="399"/>
    </location>
</feature>
<protein>
    <recommendedName>
        <fullName evidence="2">SCA7 domain-containing protein</fullName>
    </recommendedName>
</protein>
<feature type="compositionally biased region" description="Basic and acidic residues" evidence="1">
    <location>
        <begin position="221"/>
        <end position="230"/>
    </location>
</feature>
<feature type="region of interest" description="Disordered" evidence="1">
    <location>
        <begin position="112"/>
        <end position="250"/>
    </location>
</feature>
<feature type="compositionally biased region" description="Basic and acidic residues" evidence="1">
    <location>
        <begin position="309"/>
        <end position="321"/>
    </location>
</feature>
<dbReference type="PANTHER" id="PTHR15117">
    <property type="entry name" value="ATAXIN 7 RELATED"/>
    <property type="match status" value="1"/>
</dbReference>
<comment type="caution">
    <text evidence="3">The sequence shown here is derived from an EMBL/GenBank/DDBJ whole genome shotgun (WGS) entry which is preliminary data.</text>
</comment>
<feature type="compositionally biased region" description="Low complexity" evidence="1">
    <location>
        <begin position="494"/>
        <end position="519"/>
    </location>
</feature>
<evidence type="ECO:0000256" key="1">
    <source>
        <dbReference type="SAM" id="MobiDB-lite"/>
    </source>
</evidence>
<dbReference type="EMBL" id="JAFJMO010000010">
    <property type="protein sequence ID" value="KAJ8265859.1"/>
    <property type="molecule type" value="Genomic_DNA"/>
</dbReference>
<feature type="compositionally biased region" description="Acidic residues" evidence="1">
    <location>
        <begin position="382"/>
        <end position="393"/>
    </location>
</feature>
<dbReference type="InterPro" id="IPR052237">
    <property type="entry name" value="Ataxin-7-like_regulator"/>
</dbReference>
<evidence type="ECO:0000259" key="2">
    <source>
        <dbReference type="PROSITE" id="PS51505"/>
    </source>
</evidence>
<feature type="region of interest" description="Disordered" evidence="1">
    <location>
        <begin position="460"/>
        <end position="723"/>
    </location>
</feature>
<sequence>MMAVRERATTAMAALDRRIPSLDDFVGQSWGSWIDRAGIFVSEGCEVEECSKNGKRKVETMTLRKEDMSIFGHCPAHDEFCLVVCGHCGQVVKPQAFERHCEARHGPLGKLCGRLHPSPSAGAQKPRPGHAPPRPGHAPPRPARDSRPQGTGPPRVSPQPPLPLGQHRPARPLKEGAGCSPTEELSQTPPPPDSPPYSMSPGNRGPQRPPHRTGPSPSEKPFPRRGELGRPPDSSSTLRAPRTYSKTYKKVPKKECNLDKHCGVLDLERRKLCTRLLTCNIHSIHQRRQVAGRSRNFDQLVAELKMSSRARERAGQVREGAEVGSPSPEPPGGQTGSPACRRRLANCTVPRSRTPSGSGAEEGEHWEEEPPHPSAPSRLSSEESEGEGQEEPPDVPFTSWHPKPLALCSFGSHALGRSVFTFDRRLHHLRSALNTMVEHHLSAHLWKKIPQAADLQSTLPSLTSPHYNSQHSTGGTTRGAGLPGAASSLRTCASSSSSSSSLGVGRGGRPSNSSPSPGSACRVSEGKGGGQPITAPLQTTAPSPSPSGEARPRNPVGRPSKQQTRTAPATKGAGPQASPGPRPPPTDQSTAPFRPGASRHAPNPLTRAPPTLPWALQVAPPPRTRSGPAPGHAQSPPPDPSSRGRGGGPGPHRKAVSYDHKGLGKKRKSSCPPPLAPPRPSKLPRLSAASHSGFFSWKKDGKAGGVPAGLGKGLGTQKPKLHH</sequence>
<dbReference type="AlphaFoldDB" id="A0A9Q1DD92"/>
<feature type="compositionally biased region" description="Pro residues" evidence="1">
    <location>
        <begin position="671"/>
        <end position="681"/>
    </location>
</feature>
<proteinExistence type="predicted"/>
<dbReference type="OrthoDB" id="21678at2759"/>
<organism evidence="3 4">
    <name type="scientific">Conger conger</name>
    <name type="common">Conger eel</name>
    <name type="synonym">Muraena conger</name>
    <dbReference type="NCBI Taxonomy" id="82655"/>
    <lineage>
        <taxon>Eukaryota</taxon>
        <taxon>Metazoa</taxon>
        <taxon>Chordata</taxon>
        <taxon>Craniata</taxon>
        <taxon>Vertebrata</taxon>
        <taxon>Euteleostomi</taxon>
        <taxon>Actinopterygii</taxon>
        <taxon>Neopterygii</taxon>
        <taxon>Teleostei</taxon>
        <taxon>Anguilliformes</taxon>
        <taxon>Congridae</taxon>
        <taxon>Conger</taxon>
    </lineage>
</organism>
<evidence type="ECO:0000313" key="3">
    <source>
        <dbReference type="EMBL" id="KAJ8265859.1"/>
    </source>
</evidence>
<accession>A0A9Q1DD92</accession>
<reference evidence="3" key="1">
    <citation type="journal article" date="2023" name="Science">
        <title>Genome structures resolve the early diversification of teleost fishes.</title>
        <authorList>
            <person name="Parey E."/>
            <person name="Louis A."/>
            <person name="Montfort J."/>
            <person name="Bouchez O."/>
            <person name="Roques C."/>
            <person name="Iampietro C."/>
            <person name="Lluch J."/>
            <person name="Castinel A."/>
            <person name="Donnadieu C."/>
            <person name="Desvignes T."/>
            <person name="Floi Bucao C."/>
            <person name="Jouanno E."/>
            <person name="Wen M."/>
            <person name="Mejri S."/>
            <person name="Dirks R."/>
            <person name="Jansen H."/>
            <person name="Henkel C."/>
            <person name="Chen W.J."/>
            <person name="Zahm M."/>
            <person name="Cabau C."/>
            <person name="Klopp C."/>
            <person name="Thompson A.W."/>
            <person name="Robinson-Rechavi M."/>
            <person name="Braasch I."/>
            <person name="Lecointre G."/>
            <person name="Bobe J."/>
            <person name="Postlethwait J.H."/>
            <person name="Berthelot C."/>
            <person name="Roest Crollius H."/>
            <person name="Guiguen Y."/>
        </authorList>
    </citation>
    <scope>NUCLEOTIDE SEQUENCE</scope>
    <source>
        <strain evidence="3">Concon-B</strain>
    </source>
</reference>
<name>A0A9Q1DD92_CONCO</name>